<dbReference type="KEGG" id="tap:GZ22_16065"/>
<sequence>MFENIKEKAASKVADKAVDKAVVNAADKVKQIDNPWNRTIVGGLAGASIGLLSSPNITRKIAGTFKSAKTKVKEKDLGESAKQVKDKTVHLVQDKFEKNKDSEEHNNEENQEEKNQLQSEQHEQNRQEQQDQNNNDQQDQDNQEQQDQASENLRNENEQLKQKIEDLENKLNKLLDDNSSKNEVAANSNGISIVRQDDVTK</sequence>
<reference evidence="2 3" key="1">
    <citation type="submission" date="2014-07" db="EMBL/GenBank/DDBJ databases">
        <title>Complete genome sequence of a moderately halophilic bacterium Terribacillus aidingensis MP602, isolated from Cryptomeria fortunei in Tianmu mountain in China.</title>
        <authorList>
            <person name="Wang Y."/>
            <person name="Lu P."/>
            <person name="Zhang L."/>
        </authorList>
    </citation>
    <scope>NUCLEOTIDE SEQUENCE [LARGE SCALE GENOMIC DNA]</scope>
    <source>
        <strain evidence="2 3">MP602</strain>
    </source>
</reference>
<feature type="region of interest" description="Disordered" evidence="1">
    <location>
        <begin position="69"/>
        <end position="201"/>
    </location>
</feature>
<evidence type="ECO:0000256" key="1">
    <source>
        <dbReference type="SAM" id="MobiDB-lite"/>
    </source>
</evidence>
<dbReference type="AlphaFoldDB" id="A0A075LPU2"/>
<evidence type="ECO:0000313" key="3">
    <source>
        <dbReference type="Proteomes" id="UP000027980"/>
    </source>
</evidence>
<evidence type="ECO:0000313" key="2">
    <source>
        <dbReference type="EMBL" id="AIF67997.1"/>
    </source>
</evidence>
<dbReference type="HOGENOM" id="CLU_1359839_0_0_9"/>
<dbReference type="EMBL" id="CP008876">
    <property type="protein sequence ID" value="AIF67997.1"/>
    <property type="molecule type" value="Genomic_DNA"/>
</dbReference>
<organism evidence="2 3">
    <name type="scientific">Terribacillus saccharophilus</name>
    <dbReference type="NCBI Taxonomy" id="361277"/>
    <lineage>
        <taxon>Bacteria</taxon>
        <taxon>Bacillati</taxon>
        <taxon>Bacillota</taxon>
        <taxon>Bacilli</taxon>
        <taxon>Bacillales</taxon>
        <taxon>Bacillaceae</taxon>
        <taxon>Terribacillus</taxon>
    </lineage>
</organism>
<dbReference type="RefSeq" id="WP_038564396.1">
    <property type="nucleotide sequence ID" value="NZ_CP008876.1"/>
</dbReference>
<gene>
    <name evidence="2" type="ORF">GZ22_16065</name>
</gene>
<name>A0A075LPU2_9BACI</name>
<accession>A0A075LPU2</accession>
<feature type="compositionally biased region" description="Basic and acidic residues" evidence="1">
    <location>
        <begin position="153"/>
        <end position="180"/>
    </location>
</feature>
<dbReference type="OrthoDB" id="2974748at2"/>
<dbReference type="Proteomes" id="UP000027980">
    <property type="component" value="Chromosome"/>
</dbReference>
<proteinExistence type="predicted"/>
<feature type="compositionally biased region" description="Basic and acidic residues" evidence="1">
    <location>
        <begin position="71"/>
        <end position="129"/>
    </location>
</feature>
<dbReference type="GeneID" id="34222414"/>
<protein>
    <submittedName>
        <fullName evidence="2">Uncharacterized protein</fullName>
    </submittedName>
</protein>